<reference evidence="1 2" key="1">
    <citation type="submission" date="2021-06" db="EMBL/GenBank/DDBJ databases">
        <title>Enterococcus alishanensis sp. nov., a novel lactic acid bacterium isolated from fresh coffee beans.</title>
        <authorList>
            <person name="Chen Y.-S."/>
        </authorList>
    </citation>
    <scope>NUCLEOTIDE SEQUENCE [LARGE SCALE GENOMIC DNA]</scope>
    <source>
        <strain evidence="1 2">ALS3</strain>
    </source>
</reference>
<gene>
    <name evidence="1" type="ORF">KUA55_03775</name>
</gene>
<organism evidence="1 2">
    <name type="scientific">Enterococcus alishanensis</name>
    <dbReference type="NCBI Taxonomy" id="1303817"/>
    <lineage>
        <taxon>Bacteria</taxon>
        <taxon>Bacillati</taxon>
        <taxon>Bacillota</taxon>
        <taxon>Bacilli</taxon>
        <taxon>Lactobacillales</taxon>
        <taxon>Enterococcaceae</taxon>
        <taxon>Enterococcus</taxon>
    </lineage>
</organism>
<proteinExistence type="predicted"/>
<dbReference type="RefSeq" id="WP_218324856.1">
    <property type="nucleotide sequence ID" value="NZ_JAHUZB010000002.1"/>
</dbReference>
<accession>A0ABS6TA56</accession>
<protein>
    <submittedName>
        <fullName evidence="1">DUF2877 domain-containing protein</fullName>
    </submittedName>
</protein>
<keyword evidence="2" id="KW-1185">Reference proteome</keyword>
<dbReference type="Proteomes" id="UP000774130">
    <property type="component" value="Unassembled WGS sequence"/>
</dbReference>
<name>A0ABS6TA56_9ENTE</name>
<sequence>MKRIAATSDQSFPRKATDWVVHSTFDKTFNLTDLKQPKMLALMATGEKIVPGGIYLSQKDFREIRQALPKVESIKSTENQLFIETVGADWEIAISPSEQTILSVKGIKSVQAEKLLAAGQKISAVTGFSYPLASFGDPQNNPYFQMMREFNQGNELQKVVDYLIGRGRGLTPAGDDFLLGWLFVDWLNNQSTTLTKAVYNRVENNQFTTDVSRNFLTRAINGEFSQPLLAVADFLTETENTYDLAELIQAVVDYGSTSGLDTLAGILSGLLLIRGVK</sequence>
<comment type="caution">
    <text evidence="1">The sequence shown here is derived from an EMBL/GenBank/DDBJ whole genome shotgun (WGS) entry which is preliminary data.</text>
</comment>
<evidence type="ECO:0000313" key="2">
    <source>
        <dbReference type="Proteomes" id="UP000774130"/>
    </source>
</evidence>
<evidence type="ECO:0000313" key="1">
    <source>
        <dbReference type="EMBL" id="MBV7389786.1"/>
    </source>
</evidence>
<dbReference type="EMBL" id="JAHUZB010000002">
    <property type="protein sequence ID" value="MBV7389786.1"/>
    <property type="molecule type" value="Genomic_DNA"/>
</dbReference>
<dbReference type="InterPro" id="IPR021530">
    <property type="entry name" value="AllH-like"/>
</dbReference>
<dbReference type="Pfam" id="PF11392">
    <property type="entry name" value="AllH"/>
    <property type="match status" value="1"/>
</dbReference>